<dbReference type="Proteomes" id="UP000059074">
    <property type="component" value="Unassembled WGS sequence"/>
</dbReference>
<dbReference type="Gene3D" id="3.30.70.120">
    <property type="match status" value="1"/>
</dbReference>
<gene>
    <name evidence="1" type="ORF">APY04_1871</name>
</gene>
<dbReference type="STRING" id="121290.APY04_1871"/>
<dbReference type="RefSeq" id="WP_068461830.1">
    <property type="nucleotide sequence ID" value="NZ_LMTR01000063.1"/>
</dbReference>
<dbReference type="Pfam" id="PF11582">
    <property type="entry name" value="DUF3240"/>
    <property type="match status" value="1"/>
</dbReference>
<sequence length="117" mass="12808">MDQPVCKLTLVYLPASEAHIVELMLNADPPLQGFTTFEAEGHGHSFSNATMRERVRGRIARGMLIVVLPRVRVPSLLDEIRVKAAIADLVYWVEPVDAFGRLAPVTASSHGADTVTE</sequence>
<dbReference type="PATRIC" id="fig|121290.4.peg.1259"/>
<evidence type="ECO:0000313" key="2">
    <source>
        <dbReference type="Proteomes" id="UP000059074"/>
    </source>
</evidence>
<dbReference type="OrthoDB" id="7619919at2"/>
<accession>A0A120CVA6</accession>
<evidence type="ECO:0000313" key="1">
    <source>
        <dbReference type="EMBL" id="KWT67512.1"/>
    </source>
</evidence>
<reference evidence="1 2" key="1">
    <citation type="submission" date="2015-10" db="EMBL/GenBank/DDBJ databases">
        <title>Transcriptomic analysis of a linuron degrading triple-species bacterial consortium.</title>
        <authorList>
            <person name="Albers P."/>
        </authorList>
    </citation>
    <scope>NUCLEOTIDE SEQUENCE [LARGE SCALE GENOMIC DNA]</scope>
    <source>
        <strain evidence="1 2">WDL6</strain>
    </source>
</reference>
<dbReference type="AlphaFoldDB" id="A0A120CVA6"/>
<evidence type="ECO:0008006" key="3">
    <source>
        <dbReference type="Google" id="ProtNLM"/>
    </source>
</evidence>
<keyword evidence="2" id="KW-1185">Reference proteome</keyword>
<comment type="caution">
    <text evidence="1">The sequence shown here is derived from an EMBL/GenBank/DDBJ whole genome shotgun (WGS) entry which is preliminary data.</text>
</comment>
<dbReference type="EMBL" id="LMTR01000063">
    <property type="protein sequence ID" value="KWT67512.1"/>
    <property type="molecule type" value="Genomic_DNA"/>
</dbReference>
<name>A0A120CVA6_HYPSL</name>
<protein>
    <recommendedName>
        <fullName evidence="3">DUF3240 domain-containing protein</fullName>
    </recommendedName>
</protein>
<dbReference type="InterPro" id="IPR021634">
    <property type="entry name" value="DUF3240"/>
</dbReference>
<proteinExistence type="predicted"/>
<dbReference type="InterPro" id="IPR015867">
    <property type="entry name" value="N-reg_PII/ATP_PRibTrfase_C"/>
</dbReference>
<organism evidence="1 2">
    <name type="scientific">Hyphomicrobium sulfonivorans</name>
    <dbReference type="NCBI Taxonomy" id="121290"/>
    <lineage>
        <taxon>Bacteria</taxon>
        <taxon>Pseudomonadati</taxon>
        <taxon>Pseudomonadota</taxon>
        <taxon>Alphaproteobacteria</taxon>
        <taxon>Hyphomicrobiales</taxon>
        <taxon>Hyphomicrobiaceae</taxon>
        <taxon>Hyphomicrobium</taxon>
    </lineage>
</organism>